<protein>
    <recommendedName>
        <fullName evidence="1">RNA-directed DNA polymerase</fullName>
        <ecNumber evidence="1">2.7.7.49</ecNumber>
    </recommendedName>
</protein>
<sequence length="397" mass="46462">MLNKIHYTHLGVKKCLSLAKQSIFWPTMANEVKQMIESCYTCIKYSKSQMSEELKSHEIKMLPWNKIGCDLFELQRKKYLIIIDYYSKFIEIEELEEGSDSCKVVNILKAIFARHGIPLIVISDGGPQFTSQIFKRFAREWEFTHILTSPTYAQSNGMAERNVQTAKNIFKKVLKEQKDIYLALLNYRNTPIFENFSPSQILMSRKLRSTIPTNDKELIPKIINREKFNNIFKKKVTQQYYYNKKGIKALSELDEGTKIVVQLKPKGSWIPGIIKQKVRERTYIVKTNNGSEYIRNRKFIKINKYRKKEKITQNPCLFNPPEREEKEETKKCYIEIEEEKEGIEEEKEDKERSSEGGGTSEEKDDNESDSGESQSDRKNTTTTRSGRIVKQPEKLDL</sequence>
<dbReference type="FunFam" id="3.30.420.10:FF:000063">
    <property type="entry name" value="Retrovirus-related Pol polyprotein from transposon 297-like Protein"/>
    <property type="match status" value="1"/>
</dbReference>
<comment type="caution">
    <text evidence="4">The sequence shown here is derived from an EMBL/GenBank/DDBJ whole genome shotgun (WGS) entry which is preliminary data.</text>
</comment>
<gene>
    <name evidence="4" type="ORF">LPLAT_LOCUS9541</name>
</gene>
<dbReference type="InterPro" id="IPR041588">
    <property type="entry name" value="Integrase_H2C2"/>
</dbReference>
<reference evidence="4" key="1">
    <citation type="submission" date="2024-04" db="EMBL/GenBank/DDBJ databases">
        <authorList>
            <consortium name="Molecular Ecology Group"/>
        </authorList>
    </citation>
    <scope>NUCLEOTIDE SEQUENCE</scope>
</reference>
<organism evidence="4 5">
    <name type="scientific">Lasius platythorax</name>
    <dbReference type="NCBI Taxonomy" id="488582"/>
    <lineage>
        <taxon>Eukaryota</taxon>
        <taxon>Metazoa</taxon>
        <taxon>Ecdysozoa</taxon>
        <taxon>Arthropoda</taxon>
        <taxon>Hexapoda</taxon>
        <taxon>Insecta</taxon>
        <taxon>Pterygota</taxon>
        <taxon>Neoptera</taxon>
        <taxon>Endopterygota</taxon>
        <taxon>Hymenoptera</taxon>
        <taxon>Apocrita</taxon>
        <taxon>Aculeata</taxon>
        <taxon>Formicoidea</taxon>
        <taxon>Formicidae</taxon>
        <taxon>Formicinae</taxon>
        <taxon>Lasius</taxon>
        <taxon>Lasius</taxon>
    </lineage>
</organism>
<evidence type="ECO:0000256" key="1">
    <source>
        <dbReference type="ARBA" id="ARBA00012493"/>
    </source>
</evidence>
<evidence type="ECO:0000313" key="4">
    <source>
        <dbReference type="EMBL" id="CAL1672635.1"/>
    </source>
</evidence>
<dbReference type="EMBL" id="CAXIPU020000754">
    <property type="protein sequence ID" value="CAL1672635.1"/>
    <property type="molecule type" value="Genomic_DNA"/>
</dbReference>
<dbReference type="Pfam" id="PF17921">
    <property type="entry name" value="Integrase_H2C2"/>
    <property type="match status" value="1"/>
</dbReference>
<evidence type="ECO:0000313" key="5">
    <source>
        <dbReference type="Proteomes" id="UP001497644"/>
    </source>
</evidence>
<dbReference type="InterPro" id="IPR050951">
    <property type="entry name" value="Retrovirus_Pol_polyprotein"/>
</dbReference>
<dbReference type="GO" id="GO:0003964">
    <property type="term" value="F:RNA-directed DNA polymerase activity"/>
    <property type="evidence" value="ECO:0007669"/>
    <property type="project" value="UniProtKB-EC"/>
</dbReference>
<dbReference type="PANTHER" id="PTHR37984:SF7">
    <property type="entry name" value="INTEGRASE CATALYTIC DOMAIN-CONTAINING PROTEIN"/>
    <property type="match status" value="1"/>
</dbReference>
<feature type="domain" description="Integrase catalytic" evidence="3">
    <location>
        <begin position="59"/>
        <end position="220"/>
    </location>
</feature>
<keyword evidence="5" id="KW-1185">Reference proteome</keyword>
<feature type="region of interest" description="Disordered" evidence="2">
    <location>
        <begin position="313"/>
        <end position="397"/>
    </location>
</feature>
<proteinExistence type="predicted"/>
<dbReference type="SUPFAM" id="SSF53098">
    <property type="entry name" value="Ribonuclease H-like"/>
    <property type="match status" value="1"/>
</dbReference>
<dbReference type="Pfam" id="PF00665">
    <property type="entry name" value="rve"/>
    <property type="match status" value="1"/>
</dbReference>
<dbReference type="InterPro" id="IPR036397">
    <property type="entry name" value="RNaseH_sf"/>
</dbReference>
<name>A0AAV2MYZ1_9HYME</name>
<dbReference type="PROSITE" id="PS50994">
    <property type="entry name" value="INTEGRASE"/>
    <property type="match status" value="1"/>
</dbReference>
<dbReference type="Gene3D" id="1.10.340.70">
    <property type="match status" value="1"/>
</dbReference>
<dbReference type="Gene3D" id="3.30.420.10">
    <property type="entry name" value="Ribonuclease H-like superfamily/Ribonuclease H"/>
    <property type="match status" value="1"/>
</dbReference>
<dbReference type="InterPro" id="IPR001584">
    <property type="entry name" value="Integrase_cat-core"/>
</dbReference>
<dbReference type="AlphaFoldDB" id="A0AAV2MYZ1"/>
<evidence type="ECO:0000259" key="3">
    <source>
        <dbReference type="PROSITE" id="PS50994"/>
    </source>
</evidence>
<dbReference type="Proteomes" id="UP001497644">
    <property type="component" value="Unassembled WGS sequence"/>
</dbReference>
<dbReference type="GO" id="GO:0003676">
    <property type="term" value="F:nucleic acid binding"/>
    <property type="evidence" value="ECO:0007669"/>
    <property type="project" value="InterPro"/>
</dbReference>
<dbReference type="GO" id="GO:0015074">
    <property type="term" value="P:DNA integration"/>
    <property type="evidence" value="ECO:0007669"/>
    <property type="project" value="InterPro"/>
</dbReference>
<dbReference type="InterPro" id="IPR012337">
    <property type="entry name" value="RNaseH-like_sf"/>
</dbReference>
<evidence type="ECO:0000256" key="2">
    <source>
        <dbReference type="SAM" id="MobiDB-lite"/>
    </source>
</evidence>
<dbReference type="EC" id="2.7.7.49" evidence="1"/>
<feature type="compositionally biased region" description="Basic and acidic residues" evidence="2">
    <location>
        <begin position="321"/>
        <end position="334"/>
    </location>
</feature>
<feature type="compositionally biased region" description="Acidic residues" evidence="2">
    <location>
        <begin position="335"/>
        <end position="348"/>
    </location>
</feature>
<accession>A0AAV2MYZ1</accession>
<dbReference type="PANTHER" id="PTHR37984">
    <property type="entry name" value="PROTEIN CBG26694"/>
    <property type="match status" value="1"/>
</dbReference>